<dbReference type="SUPFAM" id="SSF46785">
    <property type="entry name" value="Winged helix' DNA-binding domain"/>
    <property type="match status" value="1"/>
</dbReference>
<name>A0A086QH38_TOXGO</name>
<dbReference type="SUPFAM" id="SSF52540">
    <property type="entry name" value="P-loop containing nucleoside triphosphate hydrolases"/>
    <property type="match status" value="2"/>
</dbReference>
<dbReference type="Pfam" id="PF00271">
    <property type="entry name" value="Helicase_C"/>
    <property type="match status" value="1"/>
</dbReference>
<protein>
    <submittedName>
        <fullName evidence="7">Putative activating signal cointegrator 1 complex subunit 3</fullName>
    </submittedName>
</protein>
<reference evidence="7 8" key="1">
    <citation type="submission" date="2014-08" db="EMBL/GenBank/DDBJ databases">
        <authorList>
            <person name="Sibley D."/>
            <person name="Venepally P."/>
            <person name="Karamycheva S."/>
            <person name="Hadjithomas M."/>
            <person name="Khan A."/>
            <person name="Brunk B."/>
            <person name="Roos D."/>
            <person name="Caler E."/>
            <person name="Lorenzi H."/>
        </authorList>
    </citation>
    <scope>NUCLEOTIDE SEQUENCE [LARGE SCALE GENOMIC DNA]</scope>
    <source>
        <strain evidence="7 8">VAND</strain>
    </source>
</reference>
<keyword evidence="4" id="KW-0067">ATP-binding</keyword>
<dbReference type="InterPro" id="IPR027417">
    <property type="entry name" value="P-loop_NTPase"/>
</dbReference>
<dbReference type="InterPro" id="IPR035892">
    <property type="entry name" value="C2_domain_sf"/>
</dbReference>
<dbReference type="GO" id="GO:0003676">
    <property type="term" value="F:nucleic acid binding"/>
    <property type="evidence" value="ECO:0007669"/>
    <property type="project" value="InterPro"/>
</dbReference>
<keyword evidence="3" id="KW-0347">Helicase</keyword>
<dbReference type="SMART" id="SM00973">
    <property type="entry name" value="Sec63"/>
    <property type="match status" value="1"/>
</dbReference>
<dbReference type="InterPro" id="IPR014001">
    <property type="entry name" value="Helicase_ATP-bd"/>
</dbReference>
<dbReference type="AlphaFoldDB" id="A0A086QH38"/>
<accession>A0A086QH38</accession>
<evidence type="ECO:0000313" key="7">
    <source>
        <dbReference type="EMBL" id="KFH11920.1"/>
    </source>
</evidence>
<evidence type="ECO:0000256" key="2">
    <source>
        <dbReference type="ARBA" id="ARBA00022801"/>
    </source>
</evidence>
<dbReference type="InterPro" id="IPR004179">
    <property type="entry name" value="Sec63-dom"/>
</dbReference>
<dbReference type="InterPro" id="IPR036390">
    <property type="entry name" value="WH_DNA-bd_sf"/>
</dbReference>
<dbReference type="EMBL" id="AEYJ02000212">
    <property type="protein sequence ID" value="KFH11920.1"/>
    <property type="molecule type" value="Genomic_DNA"/>
</dbReference>
<reference evidence="7 8" key="2">
    <citation type="journal article" date="2015" name="Eukaryot. Cell">
        <title>Genetic mapping reveals that sinefungin resistance in Toxoplasma gondii is controlled by a putative amino acid transporter locus that can be used as a negative selectable marker.</title>
        <authorList>
            <person name="Behnke M.S."/>
            <person name="Khan A."/>
            <person name="Sibley L.D."/>
        </authorList>
    </citation>
    <scope>NUCLEOTIDE SEQUENCE [LARGE SCALE GENOMIC DNA]</scope>
    <source>
        <strain evidence="7 8">VAND</strain>
    </source>
</reference>
<dbReference type="GO" id="GO:0005524">
    <property type="term" value="F:ATP binding"/>
    <property type="evidence" value="ECO:0007669"/>
    <property type="project" value="UniProtKB-KW"/>
</dbReference>
<dbReference type="GO" id="GO:0016787">
    <property type="term" value="F:hydrolase activity"/>
    <property type="evidence" value="ECO:0007669"/>
    <property type="project" value="UniProtKB-KW"/>
</dbReference>
<dbReference type="InterPro" id="IPR057842">
    <property type="entry name" value="WH_MER3"/>
</dbReference>
<sequence>AKASSSYALLASQAHKSRCREVASLFSNGVAIHHAGLLRSDRLLAEKLFRTGAVRVLCCTATLAWGVNLPARTVIIKGTSVYDSKSGGFRDISVLDVLQIFGRAGRPQYDTRGSAVLITEGHERLMRYVGQLTHSLPVESKFLENLENALNAEVATGTVSSVDEAVDWLRYTFCFVRMCRNPRVYGADETILMDDPELCALRRKLIVDAAETLHKHRLIRFNSRTQRLDPTNLGRMACRYYVDYETASLFRQDVELGVDEDRVILRLLGLAKEFASLKVRDDEESELSNLRRSAICRVPIVGDFDAPEAKVQTLVQAALAQAPIKAFSLCADSNYVQANIGRLCRALFVTSLSQGDASSAEKILEWTKAVERGLWPTSHVLRHFCNPNCFDPDVQKRRQPYVPRANEHPGKQNRLVLREGMVSRLEKYQFALGRLRDLGASEIASLVASKADGQDVALAIRMVPDLELDVNPITAAILRVSIALRFTEEFLWSAWWHGNGELFHLWVADVDTQRLLHTEEVTMQKENIREAREVSFALPLHEPTSTQFQVLVISDRWVGVSFQHLFSVRHCLLPDKRQAHTELLDLHPLPRTALNNPEFEALYNFLYFNPIQTQTFHVCYHTNYNVLLGAPTGNGKTIVAELAMLRLFATSPKQKIVYIAPLKALAAERLEDWKARFEGKLKKRVAEFTADAEAENARDFWKADIFVCTPEKWDGLSRQWRERRFVQQIGLVVIDEIHLLGQDRGKC</sequence>
<evidence type="ECO:0000259" key="6">
    <source>
        <dbReference type="PROSITE" id="PS51194"/>
    </source>
</evidence>
<dbReference type="Pfam" id="PF00270">
    <property type="entry name" value="DEAD"/>
    <property type="match status" value="1"/>
</dbReference>
<dbReference type="Gene3D" id="1.10.10.10">
    <property type="entry name" value="Winged helix-like DNA-binding domain superfamily/Winged helix DNA-binding domain"/>
    <property type="match status" value="1"/>
</dbReference>
<evidence type="ECO:0000313" key="8">
    <source>
        <dbReference type="Proteomes" id="UP000028840"/>
    </source>
</evidence>
<dbReference type="CDD" id="cd18795">
    <property type="entry name" value="SF2_C_Ski2"/>
    <property type="match status" value="1"/>
</dbReference>
<comment type="caution">
    <text evidence="7">The sequence shown here is derived from an EMBL/GenBank/DDBJ whole genome shotgun (WGS) entry which is preliminary data.</text>
</comment>
<dbReference type="VEuPathDB" id="ToxoDB:TGVAND_249810C"/>
<feature type="non-terminal residue" evidence="7">
    <location>
        <position position="747"/>
    </location>
</feature>
<dbReference type="Gene3D" id="2.60.40.150">
    <property type="entry name" value="C2 domain"/>
    <property type="match status" value="1"/>
</dbReference>
<dbReference type="PANTHER" id="PTHR47961:SF13">
    <property type="entry name" value="ACTIVATING SIGNAL COINTEGRATOR 1 COMPLEX SUBUNIT 3"/>
    <property type="match status" value="1"/>
</dbReference>
<evidence type="ECO:0000256" key="1">
    <source>
        <dbReference type="ARBA" id="ARBA00022741"/>
    </source>
</evidence>
<evidence type="ECO:0000259" key="5">
    <source>
        <dbReference type="PROSITE" id="PS51192"/>
    </source>
</evidence>
<dbReference type="InterPro" id="IPR036388">
    <property type="entry name" value="WH-like_DNA-bd_sf"/>
</dbReference>
<dbReference type="Proteomes" id="UP000028840">
    <property type="component" value="Unassembled WGS sequence"/>
</dbReference>
<evidence type="ECO:0000256" key="3">
    <source>
        <dbReference type="ARBA" id="ARBA00022806"/>
    </source>
</evidence>
<organism evidence="7 8">
    <name type="scientific">Toxoplasma gondii VAND</name>
    <dbReference type="NCBI Taxonomy" id="933077"/>
    <lineage>
        <taxon>Eukaryota</taxon>
        <taxon>Sar</taxon>
        <taxon>Alveolata</taxon>
        <taxon>Apicomplexa</taxon>
        <taxon>Conoidasida</taxon>
        <taxon>Coccidia</taxon>
        <taxon>Eucoccidiorida</taxon>
        <taxon>Eimeriorina</taxon>
        <taxon>Sarcocystidae</taxon>
        <taxon>Toxoplasma</taxon>
    </lineage>
</organism>
<dbReference type="Pfam" id="PF23445">
    <property type="entry name" value="WHD_SNRNP200"/>
    <property type="match status" value="1"/>
</dbReference>
<dbReference type="SMART" id="SM00490">
    <property type="entry name" value="HELICc"/>
    <property type="match status" value="1"/>
</dbReference>
<feature type="non-terminal residue" evidence="7">
    <location>
        <position position="1"/>
    </location>
</feature>
<dbReference type="InterPro" id="IPR001650">
    <property type="entry name" value="Helicase_C-like"/>
</dbReference>
<proteinExistence type="predicted"/>
<dbReference type="PROSITE" id="PS51192">
    <property type="entry name" value="HELICASE_ATP_BIND_1"/>
    <property type="match status" value="1"/>
</dbReference>
<keyword evidence="1" id="KW-0547">Nucleotide-binding</keyword>
<dbReference type="FunFam" id="1.10.10.10:FF:000024">
    <property type="entry name" value="U5 small nuclear ribonucleoprotein helicase"/>
    <property type="match status" value="1"/>
</dbReference>
<keyword evidence="2" id="KW-0378">Hydrolase</keyword>
<dbReference type="PROSITE" id="PS51194">
    <property type="entry name" value="HELICASE_CTER"/>
    <property type="match status" value="1"/>
</dbReference>
<dbReference type="OrthoDB" id="5575at2759"/>
<evidence type="ECO:0000256" key="4">
    <source>
        <dbReference type="ARBA" id="ARBA00022840"/>
    </source>
</evidence>
<dbReference type="SUPFAM" id="SSF158702">
    <property type="entry name" value="Sec63 N-terminal domain-like"/>
    <property type="match status" value="1"/>
</dbReference>
<dbReference type="PANTHER" id="PTHR47961">
    <property type="entry name" value="DNA POLYMERASE THETA, PUTATIVE (AFU_ORTHOLOGUE AFUA_1G05260)-RELATED"/>
    <property type="match status" value="1"/>
</dbReference>
<dbReference type="Gene3D" id="1.10.3380.10">
    <property type="entry name" value="Sec63 N-terminal domain-like domain"/>
    <property type="match status" value="1"/>
</dbReference>
<dbReference type="GO" id="GO:0004386">
    <property type="term" value="F:helicase activity"/>
    <property type="evidence" value="ECO:0007669"/>
    <property type="project" value="UniProtKB-KW"/>
</dbReference>
<dbReference type="InterPro" id="IPR011545">
    <property type="entry name" value="DEAD/DEAH_box_helicase_dom"/>
</dbReference>
<dbReference type="Gene3D" id="3.40.50.300">
    <property type="entry name" value="P-loop containing nucleotide triphosphate hydrolases"/>
    <property type="match status" value="2"/>
</dbReference>
<feature type="domain" description="Helicase C-terminal" evidence="6">
    <location>
        <begin position="1"/>
        <end position="170"/>
    </location>
</feature>
<dbReference type="InterPro" id="IPR050474">
    <property type="entry name" value="Hel308_SKI2-like"/>
</dbReference>
<feature type="domain" description="Helicase ATP-binding" evidence="5">
    <location>
        <begin position="617"/>
        <end position="747"/>
    </location>
</feature>
<dbReference type="Pfam" id="PF02889">
    <property type="entry name" value="Sec63"/>
    <property type="match status" value="1"/>
</dbReference>
<dbReference type="SMART" id="SM00487">
    <property type="entry name" value="DEXDc"/>
    <property type="match status" value="1"/>
</dbReference>
<gene>
    <name evidence="7" type="ORF">TGVAND_249810C</name>
</gene>